<dbReference type="SFLD" id="SFLDS00019">
    <property type="entry name" value="Glutathione_Transferase_(cytos"/>
    <property type="match status" value="1"/>
</dbReference>
<keyword evidence="5" id="KW-1185">Reference proteome</keyword>
<dbReference type="AlphaFoldDB" id="A0AA39WVK1"/>
<evidence type="ECO:0000313" key="4">
    <source>
        <dbReference type="EMBL" id="KAK0622366.1"/>
    </source>
</evidence>
<organism evidence="4 5">
    <name type="scientific">Immersiella caudata</name>
    <dbReference type="NCBI Taxonomy" id="314043"/>
    <lineage>
        <taxon>Eukaryota</taxon>
        <taxon>Fungi</taxon>
        <taxon>Dikarya</taxon>
        <taxon>Ascomycota</taxon>
        <taxon>Pezizomycotina</taxon>
        <taxon>Sordariomycetes</taxon>
        <taxon>Sordariomycetidae</taxon>
        <taxon>Sordariales</taxon>
        <taxon>Lasiosphaeriaceae</taxon>
        <taxon>Immersiella</taxon>
    </lineage>
</organism>
<evidence type="ECO:0000259" key="3">
    <source>
        <dbReference type="Pfam" id="PF17172"/>
    </source>
</evidence>
<dbReference type="InterPro" id="IPR040079">
    <property type="entry name" value="Glutathione_S-Trfase"/>
</dbReference>
<evidence type="ECO:0000256" key="2">
    <source>
        <dbReference type="ARBA" id="ARBA00007409"/>
    </source>
</evidence>
<protein>
    <recommendedName>
        <fullName evidence="3">Thioredoxin-like fold domain-containing protein</fullName>
    </recommendedName>
</protein>
<dbReference type="InterPro" id="IPR026928">
    <property type="entry name" value="FAX/IsoI-like"/>
</dbReference>
<dbReference type="PANTHER" id="PTHR12289:SF41">
    <property type="entry name" value="FAILED AXON CONNECTIONS-RELATED"/>
    <property type="match status" value="1"/>
</dbReference>
<comment type="similarity">
    <text evidence="1">Belongs to the FAX family.</text>
</comment>
<gene>
    <name evidence="4" type="ORF">B0T14DRAFT_535642</name>
</gene>
<dbReference type="SFLD" id="SFLDG01180">
    <property type="entry name" value="SUF1"/>
    <property type="match status" value="1"/>
</dbReference>
<comment type="similarity">
    <text evidence="2">Belongs to the GST superfamily.</text>
</comment>
<dbReference type="EMBL" id="JAULSU010000003">
    <property type="protein sequence ID" value="KAK0622366.1"/>
    <property type="molecule type" value="Genomic_DNA"/>
</dbReference>
<dbReference type="GO" id="GO:0005737">
    <property type="term" value="C:cytoplasm"/>
    <property type="evidence" value="ECO:0007669"/>
    <property type="project" value="TreeGrafter"/>
</dbReference>
<feature type="domain" description="Thioredoxin-like fold" evidence="3">
    <location>
        <begin position="25"/>
        <end position="124"/>
    </location>
</feature>
<sequence length="269" mass="30907">MASKAFPQLILYRGFDCPGRHVWSPFVNKLETRLRFVGLRYDPEIGSMREAPRGKIPYLAVQDDNKTELLADTTLVTRRLIDNGLMKDLNVDLKPAQKAQDLALRALLEDKLAFYQTRERWINNYYTMREGALAALPYVARLIVGPLAYRGVTRTLHGQGTGRFTDEEVREFKREIWESFNDLLVEARGNKVSLAARNEDPNTPFWVLGRAEPTEVDATLYGFIAAGLVCEAAPESRKIITGFPVLVDYARRIHDRYFSDYELWKDMQQ</sequence>
<evidence type="ECO:0000256" key="1">
    <source>
        <dbReference type="ARBA" id="ARBA00006475"/>
    </source>
</evidence>
<dbReference type="InterPro" id="IPR050931">
    <property type="entry name" value="Mito_Protein_Transport_Metaxin"/>
</dbReference>
<name>A0AA39WVK1_9PEZI</name>
<proteinExistence type="inferred from homology"/>
<dbReference type="Proteomes" id="UP001175000">
    <property type="component" value="Unassembled WGS sequence"/>
</dbReference>
<evidence type="ECO:0000313" key="5">
    <source>
        <dbReference type="Proteomes" id="UP001175000"/>
    </source>
</evidence>
<accession>A0AA39WVK1</accession>
<dbReference type="SFLD" id="SFLDG01200">
    <property type="entry name" value="SUF1.1"/>
    <property type="match status" value="1"/>
</dbReference>
<dbReference type="Pfam" id="PF17172">
    <property type="entry name" value="GST_N_4"/>
    <property type="match status" value="1"/>
</dbReference>
<dbReference type="PANTHER" id="PTHR12289">
    <property type="entry name" value="METAXIN RELATED"/>
    <property type="match status" value="1"/>
</dbReference>
<comment type="caution">
    <text evidence="4">The sequence shown here is derived from an EMBL/GenBank/DDBJ whole genome shotgun (WGS) entry which is preliminary data.</text>
</comment>
<reference evidence="4" key="1">
    <citation type="submission" date="2023-06" db="EMBL/GenBank/DDBJ databases">
        <title>Genome-scale phylogeny and comparative genomics of the fungal order Sordariales.</title>
        <authorList>
            <consortium name="Lawrence Berkeley National Laboratory"/>
            <person name="Hensen N."/>
            <person name="Bonometti L."/>
            <person name="Westerberg I."/>
            <person name="Brannstrom I.O."/>
            <person name="Guillou S."/>
            <person name="Cros-Aarteil S."/>
            <person name="Calhoun S."/>
            <person name="Haridas S."/>
            <person name="Kuo A."/>
            <person name="Mondo S."/>
            <person name="Pangilinan J."/>
            <person name="Riley R."/>
            <person name="Labutti K."/>
            <person name="Andreopoulos B."/>
            <person name="Lipzen A."/>
            <person name="Chen C."/>
            <person name="Yanf M."/>
            <person name="Daum C."/>
            <person name="Ng V."/>
            <person name="Clum A."/>
            <person name="Steindorff A."/>
            <person name="Ohm R."/>
            <person name="Martin F."/>
            <person name="Silar P."/>
            <person name="Natvig D."/>
            <person name="Lalanne C."/>
            <person name="Gautier V."/>
            <person name="Ament-Velasquez S.L."/>
            <person name="Kruys A."/>
            <person name="Hutchinson M.I."/>
            <person name="Powell A.J."/>
            <person name="Barry K."/>
            <person name="Miller A.N."/>
            <person name="Grigoriev I.V."/>
            <person name="Debuchy R."/>
            <person name="Gladieux P."/>
            <person name="Thoren M.H."/>
            <person name="Johannesson H."/>
        </authorList>
    </citation>
    <scope>NUCLEOTIDE SEQUENCE</scope>
    <source>
        <strain evidence="4">CBS 606.72</strain>
    </source>
</reference>
<dbReference type="InterPro" id="IPR012336">
    <property type="entry name" value="Thioredoxin-like_fold"/>
</dbReference>